<evidence type="ECO:0000256" key="4">
    <source>
        <dbReference type="ARBA" id="ARBA00022989"/>
    </source>
</evidence>
<protein>
    <submittedName>
        <fullName evidence="7">Bax inhibitor-1/YccA family protein</fullName>
    </submittedName>
</protein>
<dbReference type="InterPro" id="IPR006214">
    <property type="entry name" value="Bax_inhibitor_1-related"/>
</dbReference>
<dbReference type="Pfam" id="PF01027">
    <property type="entry name" value="Bax1-I"/>
    <property type="match status" value="1"/>
</dbReference>
<evidence type="ECO:0000313" key="7">
    <source>
        <dbReference type="EMBL" id="MCO6026269.1"/>
    </source>
</evidence>
<reference evidence="7 8" key="1">
    <citation type="submission" date="2022-06" db="EMBL/GenBank/DDBJ databases">
        <title>A taxonomic note on the genus Prevotella: Description of four novel genera and emended description of the genera Hallella and Xylanibacter.</title>
        <authorList>
            <person name="Hitch T.C.A."/>
        </authorList>
    </citation>
    <scope>NUCLEOTIDE SEQUENCE [LARGE SCALE GENOMIC DNA]</scope>
    <source>
        <strain evidence="7 8">DSM 100619</strain>
    </source>
</reference>
<feature type="transmembrane region" description="Helical" evidence="6">
    <location>
        <begin position="217"/>
        <end position="237"/>
    </location>
</feature>
<evidence type="ECO:0000256" key="6">
    <source>
        <dbReference type="RuleBase" id="RU004379"/>
    </source>
</evidence>
<evidence type="ECO:0000313" key="8">
    <source>
        <dbReference type="Proteomes" id="UP001204015"/>
    </source>
</evidence>
<dbReference type="Proteomes" id="UP001204015">
    <property type="component" value="Unassembled WGS sequence"/>
</dbReference>
<dbReference type="PANTHER" id="PTHR23291">
    <property type="entry name" value="BAX INHIBITOR-RELATED"/>
    <property type="match status" value="1"/>
</dbReference>
<dbReference type="RefSeq" id="WP_252761625.1">
    <property type="nucleotide sequence ID" value="NZ_JAMXLY010000046.1"/>
</dbReference>
<feature type="transmembrane region" description="Helical" evidence="6">
    <location>
        <begin position="150"/>
        <end position="172"/>
    </location>
</feature>
<dbReference type="CDD" id="cd10432">
    <property type="entry name" value="BI-1-like_bacterial"/>
    <property type="match status" value="1"/>
</dbReference>
<keyword evidence="3 6" id="KW-0812">Transmembrane</keyword>
<comment type="subcellular location">
    <subcellularLocation>
        <location evidence="1">Membrane</location>
        <topology evidence="1">Multi-pass membrane protein</topology>
    </subcellularLocation>
</comment>
<keyword evidence="8" id="KW-1185">Reference proteome</keyword>
<evidence type="ECO:0000256" key="1">
    <source>
        <dbReference type="ARBA" id="ARBA00004141"/>
    </source>
</evidence>
<gene>
    <name evidence="7" type="ORF">NG821_10530</name>
</gene>
<keyword evidence="4 6" id="KW-1133">Transmembrane helix</keyword>
<dbReference type="EMBL" id="JAMXLY010000046">
    <property type="protein sequence ID" value="MCO6026269.1"/>
    <property type="molecule type" value="Genomic_DNA"/>
</dbReference>
<organism evidence="7 8">
    <name type="scientific">Segatella cerevisiae</name>
    <dbReference type="NCBI Taxonomy" id="2053716"/>
    <lineage>
        <taxon>Bacteria</taxon>
        <taxon>Pseudomonadati</taxon>
        <taxon>Bacteroidota</taxon>
        <taxon>Bacteroidia</taxon>
        <taxon>Bacteroidales</taxon>
        <taxon>Prevotellaceae</taxon>
        <taxon>Segatella</taxon>
    </lineage>
</organism>
<comment type="similarity">
    <text evidence="2 6">Belongs to the BI1 family.</text>
</comment>
<keyword evidence="5 6" id="KW-0472">Membrane</keyword>
<feature type="transmembrane region" description="Helical" evidence="6">
    <location>
        <begin position="100"/>
        <end position="119"/>
    </location>
</feature>
<feature type="transmembrane region" description="Helical" evidence="6">
    <location>
        <begin position="35"/>
        <end position="56"/>
    </location>
</feature>
<feature type="transmembrane region" description="Helical" evidence="6">
    <location>
        <begin position="126"/>
        <end position="144"/>
    </location>
</feature>
<evidence type="ECO:0000256" key="3">
    <source>
        <dbReference type="ARBA" id="ARBA00022692"/>
    </source>
</evidence>
<evidence type="ECO:0000256" key="2">
    <source>
        <dbReference type="ARBA" id="ARBA00010350"/>
    </source>
</evidence>
<feature type="transmembrane region" description="Helical" evidence="6">
    <location>
        <begin position="179"/>
        <end position="197"/>
    </location>
</feature>
<evidence type="ECO:0000256" key="5">
    <source>
        <dbReference type="ARBA" id="ARBA00023136"/>
    </source>
</evidence>
<sequence>MTEEELYNSLNHYGDPQQSKVKELNRALPILTRKMYVWMTLALVLTGVTAFGVASSPNLLRAIYTNSAIMWGLIIGEFALVIGVTAGINRLSLGTATFMFILYSVLNGALFSSIFMIYTMTSIAKVFFITAGTFGVMAVYGSTTKKDLSSIGNICFMALIGLVIATLVNVFLKSAMFDYILSYIGIAVFVGLTAWDTQKMKRVLSTQYDVSEGAQKIALLGALNLYMDFINLFLYFLRIFGNSNK</sequence>
<feature type="transmembrane region" description="Helical" evidence="6">
    <location>
        <begin position="68"/>
        <end position="88"/>
    </location>
</feature>
<name>A0ABT1BZ59_9BACT</name>
<proteinExistence type="inferred from homology"/>
<comment type="caution">
    <text evidence="7">The sequence shown here is derived from an EMBL/GenBank/DDBJ whole genome shotgun (WGS) entry which is preliminary data.</text>
</comment>
<dbReference type="PANTHER" id="PTHR23291:SF50">
    <property type="entry name" value="PROTEIN LIFEGUARD 4"/>
    <property type="match status" value="1"/>
</dbReference>
<accession>A0ABT1BZ59</accession>